<feature type="non-terminal residue" evidence="2">
    <location>
        <position position="73"/>
    </location>
</feature>
<protein>
    <recommendedName>
        <fullName evidence="1">Retrovirus-related Pol polyprotein from transposon TNT 1-94-like beta-barrel domain-containing protein</fullName>
    </recommendedName>
</protein>
<dbReference type="InterPro" id="IPR054722">
    <property type="entry name" value="PolX-like_BBD"/>
</dbReference>
<dbReference type="EMBL" id="JABEZX010000006">
    <property type="protein sequence ID" value="MBA0557727.1"/>
    <property type="molecule type" value="Genomic_DNA"/>
</dbReference>
<name>A0A7J8LZ41_9ROSI</name>
<proteinExistence type="predicted"/>
<gene>
    <name evidence="2" type="ORF">Golob_014775</name>
</gene>
<dbReference type="Proteomes" id="UP000593572">
    <property type="component" value="Unassembled WGS sequence"/>
</dbReference>
<evidence type="ECO:0000313" key="3">
    <source>
        <dbReference type="Proteomes" id="UP000593572"/>
    </source>
</evidence>
<keyword evidence="3" id="KW-1185">Reference proteome</keyword>
<sequence length="73" mass="7959">MMHDGTIRTLSDVRHVPNLKNNLISMGIDLKGCRINIDSNSINVSCGALFFMEGKKIGCLYVSKGSTVTGETR</sequence>
<dbReference type="AlphaFoldDB" id="A0A7J8LZ41"/>
<accession>A0A7J8LZ41</accession>
<organism evidence="2 3">
    <name type="scientific">Gossypium lobatum</name>
    <dbReference type="NCBI Taxonomy" id="34289"/>
    <lineage>
        <taxon>Eukaryota</taxon>
        <taxon>Viridiplantae</taxon>
        <taxon>Streptophyta</taxon>
        <taxon>Embryophyta</taxon>
        <taxon>Tracheophyta</taxon>
        <taxon>Spermatophyta</taxon>
        <taxon>Magnoliopsida</taxon>
        <taxon>eudicotyledons</taxon>
        <taxon>Gunneridae</taxon>
        <taxon>Pentapetalae</taxon>
        <taxon>rosids</taxon>
        <taxon>malvids</taxon>
        <taxon>Malvales</taxon>
        <taxon>Malvaceae</taxon>
        <taxon>Malvoideae</taxon>
        <taxon>Gossypium</taxon>
    </lineage>
</organism>
<feature type="domain" description="Retrovirus-related Pol polyprotein from transposon TNT 1-94-like beta-barrel" evidence="1">
    <location>
        <begin position="2"/>
        <end position="27"/>
    </location>
</feature>
<reference evidence="2 3" key="1">
    <citation type="journal article" date="2019" name="Genome Biol. Evol.">
        <title>Insights into the evolution of the New World diploid cottons (Gossypium, subgenus Houzingenia) based on genome sequencing.</title>
        <authorList>
            <person name="Grover C.E."/>
            <person name="Arick M.A. 2nd"/>
            <person name="Thrash A."/>
            <person name="Conover J.L."/>
            <person name="Sanders W.S."/>
            <person name="Peterson D.G."/>
            <person name="Frelichowski J.E."/>
            <person name="Scheffler J.A."/>
            <person name="Scheffler B.E."/>
            <person name="Wendel J.F."/>
        </authorList>
    </citation>
    <scope>NUCLEOTIDE SEQUENCE [LARGE SCALE GENOMIC DNA]</scope>
    <source>
        <strain evidence="2">157</strain>
        <tissue evidence="2">Leaf</tissue>
    </source>
</reference>
<evidence type="ECO:0000313" key="2">
    <source>
        <dbReference type="EMBL" id="MBA0557727.1"/>
    </source>
</evidence>
<comment type="caution">
    <text evidence="2">The sequence shown here is derived from an EMBL/GenBank/DDBJ whole genome shotgun (WGS) entry which is preliminary data.</text>
</comment>
<dbReference type="Pfam" id="PF22936">
    <property type="entry name" value="Pol_BBD"/>
    <property type="match status" value="1"/>
</dbReference>
<evidence type="ECO:0000259" key="1">
    <source>
        <dbReference type="Pfam" id="PF22936"/>
    </source>
</evidence>